<organism evidence="7 8">
    <name type="scientific">Aplosporella prunicola CBS 121167</name>
    <dbReference type="NCBI Taxonomy" id="1176127"/>
    <lineage>
        <taxon>Eukaryota</taxon>
        <taxon>Fungi</taxon>
        <taxon>Dikarya</taxon>
        <taxon>Ascomycota</taxon>
        <taxon>Pezizomycotina</taxon>
        <taxon>Dothideomycetes</taxon>
        <taxon>Dothideomycetes incertae sedis</taxon>
        <taxon>Botryosphaeriales</taxon>
        <taxon>Aplosporellaceae</taxon>
        <taxon>Aplosporella</taxon>
    </lineage>
</organism>
<keyword evidence="1" id="KW-0479">Metal-binding</keyword>
<name>A0A6A6BIX8_9PEZI</name>
<feature type="region of interest" description="Disordered" evidence="4">
    <location>
        <begin position="1"/>
        <end position="80"/>
    </location>
</feature>
<dbReference type="RefSeq" id="XP_033398967.1">
    <property type="nucleotide sequence ID" value="XM_033546131.1"/>
</dbReference>
<dbReference type="PROSITE" id="PS51292">
    <property type="entry name" value="ZF_RING_CH"/>
    <property type="match status" value="1"/>
</dbReference>
<evidence type="ECO:0000256" key="1">
    <source>
        <dbReference type="ARBA" id="ARBA00022723"/>
    </source>
</evidence>
<dbReference type="SUPFAM" id="SSF57850">
    <property type="entry name" value="RING/U-box"/>
    <property type="match status" value="1"/>
</dbReference>
<dbReference type="Gene3D" id="3.30.40.10">
    <property type="entry name" value="Zinc/RING finger domain, C3HC4 (zinc finger)"/>
    <property type="match status" value="1"/>
</dbReference>
<evidence type="ECO:0000313" key="8">
    <source>
        <dbReference type="Proteomes" id="UP000799438"/>
    </source>
</evidence>
<keyword evidence="3" id="KW-0862">Zinc</keyword>
<dbReference type="SMART" id="SM00744">
    <property type="entry name" value="RINGv"/>
    <property type="match status" value="1"/>
</dbReference>
<feature type="compositionally biased region" description="Basic and acidic residues" evidence="4">
    <location>
        <begin position="66"/>
        <end position="75"/>
    </location>
</feature>
<dbReference type="CDD" id="cd16495">
    <property type="entry name" value="RING_CH-C4HC3_MARCH"/>
    <property type="match status" value="1"/>
</dbReference>
<keyword evidence="2" id="KW-0863">Zinc-finger</keyword>
<keyword evidence="5" id="KW-0812">Transmembrane</keyword>
<dbReference type="GeneID" id="54303637"/>
<dbReference type="InterPro" id="IPR011016">
    <property type="entry name" value="Znf_RING-CH"/>
</dbReference>
<proteinExistence type="predicted"/>
<dbReference type="Pfam" id="PF12906">
    <property type="entry name" value="RINGv"/>
    <property type="match status" value="1"/>
</dbReference>
<evidence type="ECO:0000256" key="3">
    <source>
        <dbReference type="ARBA" id="ARBA00022833"/>
    </source>
</evidence>
<dbReference type="PANTHER" id="PTHR46347:SF1">
    <property type="entry name" value="RING_FYVE_PHD ZINC FINGER SUPERFAMILY PROTEIN"/>
    <property type="match status" value="1"/>
</dbReference>
<dbReference type="AlphaFoldDB" id="A0A6A6BIX8"/>
<dbReference type="PANTHER" id="PTHR46347">
    <property type="entry name" value="RING/FYVE/PHD ZINC FINGER SUPERFAMILY PROTEIN"/>
    <property type="match status" value="1"/>
</dbReference>
<gene>
    <name evidence="7" type="ORF">K452DRAFT_357610</name>
</gene>
<keyword evidence="5" id="KW-1133">Transmembrane helix</keyword>
<keyword evidence="8" id="KW-1185">Reference proteome</keyword>
<feature type="region of interest" description="Disordered" evidence="4">
    <location>
        <begin position="323"/>
        <end position="342"/>
    </location>
</feature>
<evidence type="ECO:0000256" key="4">
    <source>
        <dbReference type="SAM" id="MobiDB-lite"/>
    </source>
</evidence>
<evidence type="ECO:0000256" key="2">
    <source>
        <dbReference type="ARBA" id="ARBA00022771"/>
    </source>
</evidence>
<dbReference type="GO" id="GO:0008270">
    <property type="term" value="F:zinc ion binding"/>
    <property type="evidence" value="ECO:0007669"/>
    <property type="project" value="UniProtKB-KW"/>
</dbReference>
<evidence type="ECO:0000259" key="6">
    <source>
        <dbReference type="PROSITE" id="PS51292"/>
    </source>
</evidence>
<evidence type="ECO:0000313" key="7">
    <source>
        <dbReference type="EMBL" id="KAF2143255.1"/>
    </source>
</evidence>
<feature type="transmembrane region" description="Helical" evidence="5">
    <location>
        <begin position="174"/>
        <end position="200"/>
    </location>
</feature>
<reference evidence="7" key="1">
    <citation type="journal article" date="2020" name="Stud. Mycol.">
        <title>101 Dothideomycetes genomes: a test case for predicting lifestyles and emergence of pathogens.</title>
        <authorList>
            <person name="Haridas S."/>
            <person name="Albert R."/>
            <person name="Binder M."/>
            <person name="Bloem J."/>
            <person name="Labutti K."/>
            <person name="Salamov A."/>
            <person name="Andreopoulos B."/>
            <person name="Baker S."/>
            <person name="Barry K."/>
            <person name="Bills G."/>
            <person name="Bluhm B."/>
            <person name="Cannon C."/>
            <person name="Castanera R."/>
            <person name="Culley D."/>
            <person name="Daum C."/>
            <person name="Ezra D."/>
            <person name="Gonzalez J."/>
            <person name="Henrissat B."/>
            <person name="Kuo A."/>
            <person name="Liang C."/>
            <person name="Lipzen A."/>
            <person name="Lutzoni F."/>
            <person name="Magnuson J."/>
            <person name="Mondo S."/>
            <person name="Nolan M."/>
            <person name="Ohm R."/>
            <person name="Pangilinan J."/>
            <person name="Park H.-J."/>
            <person name="Ramirez L."/>
            <person name="Alfaro M."/>
            <person name="Sun H."/>
            <person name="Tritt A."/>
            <person name="Yoshinaga Y."/>
            <person name="Zwiers L.-H."/>
            <person name="Turgeon B."/>
            <person name="Goodwin S."/>
            <person name="Spatafora J."/>
            <person name="Crous P."/>
            <person name="Grigoriev I."/>
        </authorList>
    </citation>
    <scope>NUCLEOTIDE SEQUENCE</scope>
    <source>
        <strain evidence="7">CBS 121167</strain>
    </source>
</reference>
<dbReference type="InterPro" id="IPR013083">
    <property type="entry name" value="Znf_RING/FYVE/PHD"/>
</dbReference>
<sequence length="342" mass="38306">MASTGFQAAPGWRWPDEAAQPTDESSASASAATEETPHRNSSMPGWYDPADEHPPVADPPSAEDEAGSRSEEPGHQKHYRPRQCRICLDTVLPTFHPPTEHLPRMFRSAPHVTYESEEGPLIRPCKCRGSARYVHEGCLEAWRHADPSYGRRNFWQCPTCGFRYRLERMTWGRLISGTAAQVGLTLAVFLLATFVLGFIADPIINFYLNPYGSFLPLDDADDYVAPVEGLPEGWSFHFVKGFATLGLMSFLRLFPTNPLRFFALRSRGGATVRVGNTGRDRLGNVTWLVILIGIATFLYGVWKTVRAWSRRLLKKAGQRVMDVQGHDSDDEDDDEPLPANNQ</sequence>
<evidence type="ECO:0000256" key="5">
    <source>
        <dbReference type="SAM" id="Phobius"/>
    </source>
</evidence>
<dbReference type="OrthoDB" id="264354at2759"/>
<accession>A0A6A6BIX8</accession>
<feature type="transmembrane region" description="Helical" evidence="5">
    <location>
        <begin position="285"/>
        <end position="305"/>
    </location>
</feature>
<dbReference type="EMBL" id="ML995482">
    <property type="protein sequence ID" value="KAF2143255.1"/>
    <property type="molecule type" value="Genomic_DNA"/>
</dbReference>
<dbReference type="Proteomes" id="UP000799438">
    <property type="component" value="Unassembled WGS sequence"/>
</dbReference>
<protein>
    <recommendedName>
        <fullName evidence="6">RING-CH-type domain-containing protein</fullName>
    </recommendedName>
</protein>
<keyword evidence="5" id="KW-0472">Membrane</keyword>
<feature type="domain" description="RING-CH-type" evidence="6">
    <location>
        <begin position="76"/>
        <end position="167"/>
    </location>
</feature>